<dbReference type="RefSeq" id="WP_068480732.1">
    <property type="nucleotide sequence ID" value="NZ_CP018760.1"/>
</dbReference>
<accession>A0A1B7ZET3</accession>
<organism evidence="1 2">
    <name type="scientific">Maribacter hydrothermalis</name>
    <dbReference type="NCBI Taxonomy" id="1836467"/>
    <lineage>
        <taxon>Bacteria</taxon>
        <taxon>Pseudomonadati</taxon>
        <taxon>Bacteroidota</taxon>
        <taxon>Flavobacteriia</taxon>
        <taxon>Flavobacteriales</taxon>
        <taxon>Flavobacteriaceae</taxon>
        <taxon>Maribacter</taxon>
    </lineage>
</organism>
<dbReference type="EMBL" id="LZFP01000001">
    <property type="protein sequence ID" value="OBR42044.1"/>
    <property type="molecule type" value="Genomic_DNA"/>
</dbReference>
<gene>
    <name evidence="1" type="ORF">A9200_01245</name>
</gene>
<evidence type="ECO:0000313" key="2">
    <source>
        <dbReference type="Proteomes" id="UP000092164"/>
    </source>
</evidence>
<evidence type="ECO:0000313" key="1">
    <source>
        <dbReference type="EMBL" id="OBR42044.1"/>
    </source>
</evidence>
<dbReference type="KEGG" id="mart:BTR34_09615"/>
<name>A0A1B7ZET3_9FLAO</name>
<proteinExistence type="predicted"/>
<dbReference type="Proteomes" id="UP000092164">
    <property type="component" value="Unassembled WGS sequence"/>
</dbReference>
<dbReference type="AlphaFoldDB" id="A0A1B7ZET3"/>
<dbReference type="STRING" id="1836467.BTR34_09615"/>
<sequence length="240" mass="27112">MKKISFLLMLLVLQLGLGQTNSIVENYPLKAMDLVLYSFGMDNPIAIGTVSDSGELDFKFPKDLNFISDEAKANFLSDAAFTLFSKCDSSYDILSEEENSRAINVGYISLSTKENPYAGLLFMVTDENMVPWLESYGDKNAILGSYFELVYIESDFSFQGECTSTISNTEDDTIVTNYSYYLQLKAGFNFIEYQIESTMEHEVPSMYEENVFEKINKPSTIIVTSSQATPPNTKWIGKYF</sequence>
<dbReference type="OrthoDB" id="1418179at2"/>
<protein>
    <submittedName>
        <fullName evidence="1">Uncharacterized protein</fullName>
    </submittedName>
</protein>
<comment type="caution">
    <text evidence="1">The sequence shown here is derived from an EMBL/GenBank/DDBJ whole genome shotgun (WGS) entry which is preliminary data.</text>
</comment>
<keyword evidence="2" id="KW-1185">Reference proteome</keyword>
<reference evidence="2" key="1">
    <citation type="submission" date="2016-06" db="EMBL/GenBank/DDBJ databases">
        <authorList>
            <person name="Zhan P."/>
        </authorList>
    </citation>
    <scope>NUCLEOTIDE SEQUENCE [LARGE SCALE GENOMIC DNA]</scope>
    <source>
        <strain evidence="2">T28</strain>
    </source>
</reference>